<proteinExistence type="predicted"/>
<dbReference type="InterPro" id="IPR000253">
    <property type="entry name" value="FHA_dom"/>
</dbReference>
<dbReference type="SUPFAM" id="SSF49879">
    <property type="entry name" value="SMAD/FHA domain"/>
    <property type="match status" value="1"/>
</dbReference>
<name>A0A2U1SZS0_9MICO</name>
<dbReference type="InterPro" id="IPR008984">
    <property type="entry name" value="SMAD_FHA_dom_sf"/>
</dbReference>
<evidence type="ECO:0000313" key="4">
    <source>
        <dbReference type="Proteomes" id="UP000244978"/>
    </source>
</evidence>
<reference evidence="4" key="1">
    <citation type="submission" date="2018-04" db="EMBL/GenBank/DDBJ databases">
        <authorList>
            <person name="Liu S."/>
            <person name="Wang Z."/>
            <person name="Li J."/>
        </authorList>
    </citation>
    <scope>NUCLEOTIDE SEQUENCE [LARGE SCALE GENOMIC DNA]</scope>
    <source>
        <strain evidence="4">S1194</strain>
    </source>
</reference>
<gene>
    <name evidence="3" type="ORF">DF220_04145</name>
</gene>
<dbReference type="SMART" id="SM00240">
    <property type="entry name" value="FHA"/>
    <property type="match status" value="1"/>
</dbReference>
<dbReference type="CDD" id="cd00060">
    <property type="entry name" value="FHA"/>
    <property type="match status" value="1"/>
</dbReference>
<organism evidence="3 4">
    <name type="scientific">Homoserinimonas hongtaonis</name>
    <dbReference type="NCBI Taxonomy" id="2079791"/>
    <lineage>
        <taxon>Bacteria</taxon>
        <taxon>Bacillati</taxon>
        <taxon>Actinomycetota</taxon>
        <taxon>Actinomycetes</taxon>
        <taxon>Micrococcales</taxon>
        <taxon>Microbacteriaceae</taxon>
        <taxon>Homoserinimonas</taxon>
    </lineage>
</organism>
<evidence type="ECO:0000259" key="2">
    <source>
        <dbReference type="PROSITE" id="PS50006"/>
    </source>
</evidence>
<comment type="caution">
    <text evidence="3">The sequence shown here is derived from an EMBL/GenBank/DDBJ whole genome shotgun (WGS) entry which is preliminary data.</text>
</comment>
<evidence type="ECO:0000256" key="1">
    <source>
        <dbReference type="ARBA" id="ARBA00022553"/>
    </source>
</evidence>
<dbReference type="Pfam" id="PF00498">
    <property type="entry name" value="FHA"/>
    <property type="match status" value="1"/>
</dbReference>
<accession>A0A2U1SZS0</accession>
<feature type="domain" description="FHA" evidence="2">
    <location>
        <begin position="306"/>
        <end position="361"/>
    </location>
</feature>
<dbReference type="Gene3D" id="2.60.200.20">
    <property type="match status" value="1"/>
</dbReference>
<dbReference type="PROSITE" id="PS50006">
    <property type="entry name" value="FHA_DOMAIN"/>
    <property type="match status" value="1"/>
</dbReference>
<protein>
    <recommendedName>
        <fullName evidence="2">FHA domain-containing protein</fullName>
    </recommendedName>
</protein>
<evidence type="ECO:0000313" key="3">
    <source>
        <dbReference type="EMBL" id="PWB97117.1"/>
    </source>
</evidence>
<dbReference type="Proteomes" id="UP000244978">
    <property type="component" value="Unassembled WGS sequence"/>
</dbReference>
<sequence length="399" mass="40795">MLVNPATQDDAEALWGLAPTGFRAVLDWLTRNGFSATPSFALIEWSGDEPSGTVRAIVRGDIRVAVDAAGTEQILDGSGVATWTEQVITGVSRVDITLSSPGQAAAGEPWMPLESGAAFVSRVVWGAGSGSVVGGADEGADADAAAALDNEIEATVVQKRRVPAGVRAPRATDGTDVVSGVVAGIASVAGVVAEATVRHASDAEQEQPAASEPTTAPLNSAIAESTMTQPPEQAAHDVAEPAAVEPAAVPDLAGDHDGMTIVSSDIKRMRAQRPRPTAAAAAIDESPSLFLELSTGGREKLSGQPVLVGRAPTAHKVSGNSVPRLVIIPGDKDISRNHAQITLEGGTVVVTDLHSRNGTQVIMPGRPAQQLRQGEPTSVIVGTVVDLGGGVTLTVREGE</sequence>
<dbReference type="AlphaFoldDB" id="A0A2U1SZS0"/>
<keyword evidence="4" id="KW-1185">Reference proteome</keyword>
<dbReference type="EMBL" id="QEEX01000001">
    <property type="protein sequence ID" value="PWB97117.1"/>
    <property type="molecule type" value="Genomic_DNA"/>
</dbReference>
<keyword evidence="1" id="KW-0597">Phosphoprotein</keyword>